<organism evidence="2 3">
    <name type="scientific">Muraenolepis orangiensis</name>
    <name type="common">Patagonian moray cod</name>
    <dbReference type="NCBI Taxonomy" id="630683"/>
    <lineage>
        <taxon>Eukaryota</taxon>
        <taxon>Metazoa</taxon>
        <taxon>Chordata</taxon>
        <taxon>Craniata</taxon>
        <taxon>Vertebrata</taxon>
        <taxon>Euteleostomi</taxon>
        <taxon>Actinopterygii</taxon>
        <taxon>Neopterygii</taxon>
        <taxon>Teleostei</taxon>
        <taxon>Neoteleostei</taxon>
        <taxon>Acanthomorphata</taxon>
        <taxon>Zeiogadaria</taxon>
        <taxon>Gadariae</taxon>
        <taxon>Gadiformes</taxon>
        <taxon>Muraenolepidoidei</taxon>
        <taxon>Muraenolepididae</taxon>
        <taxon>Muraenolepis</taxon>
    </lineage>
</organism>
<evidence type="ECO:0000256" key="1">
    <source>
        <dbReference type="SAM" id="MobiDB-lite"/>
    </source>
</evidence>
<dbReference type="EMBL" id="JANIIK010000038">
    <property type="protein sequence ID" value="KAJ3610544.1"/>
    <property type="molecule type" value="Genomic_DNA"/>
</dbReference>
<feature type="region of interest" description="Disordered" evidence="1">
    <location>
        <begin position="1"/>
        <end position="38"/>
    </location>
</feature>
<protein>
    <submittedName>
        <fullName evidence="2">Uncharacterized protein</fullName>
    </submittedName>
</protein>
<dbReference type="Proteomes" id="UP001148018">
    <property type="component" value="Unassembled WGS sequence"/>
</dbReference>
<reference evidence="2" key="1">
    <citation type="submission" date="2022-07" db="EMBL/GenBank/DDBJ databases">
        <title>Chromosome-level genome of Muraenolepis orangiensis.</title>
        <authorList>
            <person name="Kim J."/>
        </authorList>
    </citation>
    <scope>NUCLEOTIDE SEQUENCE</scope>
    <source>
        <strain evidence="2">KU_S4_2022</strain>
        <tissue evidence="2">Muscle</tissue>
    </source>
</reference>
<comment type="caution">
    <text evidence="2">The sequence shown here is derived from an EMBL/GenBank/DDBJ whole genome shotgun (WGS) entry which is preliminary data.</text>
</comment>
<keyword evidence="3" id="KW-1185">Reference proteome</keyword>
<evidence type="ECO:0000313" key="3">
    <source>
        <dbReference type="Proteomes" id="UP001148018"/>
    </source>
</evidence>
<dbReference type="AlphaFoldDB" id="A0A9Q0ENM0"/>
<name>A0A9Q0ENM0_9TELE</name>
<evidence type="ECO:0000313" key="2">
    <source>
        <dbReference type="EMBL" id="KAJ3610544.1"/>
    </source>
</evidence>
<gene>
    <name evidence="2" type="ORF">NHX12_022636</name>
</gene>
<sequence length="91" mass="10129">MGFLGGQLAPGGPRQHRVNEMKLEKRKWSHQSERRHSGCTLPSPITHLEHGNANHLLQIQSPVGLMLGLPAHFVEQKKRPCPEHRSTAVAS</sequence>
<accession>A0A9Q0ENM0</accession>
<proteinExistence type="predicted"/>